<feature type="transmembrane region" description="Helical" evidence="1">
    <location>
        <begin position="169"/>
        <end position="189"/>
    </location>
</feature>
<evidence type="ECO:0000256" key="1">
    <source>
        <dbReference type="SAM" id="Phobius"/>
    </source>
</evidence>
<feature type="transmembrane region" description="Helical" evidence="1">
    <location>
        <begin position="522"/>
        <end position="545"/>
    </location>
</feature>
<feature type="transmembrane region" description="Helical" evidence="1">
    <location>
        <begin position="143"/>
        <end position="163"/>
    </location>
</feature>
<evidence type="ECO:0008006" key="4">
    <source>
        <dbReference type="Google" id="ProtNLM"/>
    </source>
</evidence>
<feature type="transmembrane region" description="Helical" evidence="1">
    <location>
        <begin position="196"/>
        <end position="213"/>
    </location>
</feature>
<keyword evidence="1" id="KW-0812">Transmembrane</keyword>
<dbReference type="EMBL" id="CP076724">
    <property type="protein sequence ID" value="QWV95949.1"/>
    <property type="molecule type" value="Genomic_DNA"/>
</dbReference>
<protein>
    <recommendedName>
        <fullName evidence="4">Glycosyltransferase RgtA/B/C/D-like domain-containing protein</fullName>
    </recommendedName>
</protein>
<keyword evidence="3" id="KW-1185">Reference proteome</keyword>
<proteinExistence type="predicted"/>
<accession>A0ABX8JH22</accession>
<feature type="transmembrane region" description="Helical" evidence="1">
    <location>
        <begin position="17"/>
        <end position="37"/>
    </location>
</feature>
<evidence type="ECO:0000313" key="2">
    <source>
        <dbReference type="EMBL" id="QWV95949.1"/>
    </source>
</evidence>
<feature type="transmembrane region" description="Helical" evidence="1">
    <location>
        <begin position="352"/>
        <end position="372"/>
    </location>
</feature>
<keyword evidence="1" id="KW-0472">Membrane</keyword>
<feature type="transmembrane region" description="Helical" evidence="1">
    <location>
        <begin position="245"/>
        <end position="267"/>
    </location>
</feature>
<feature type="transmembrane region" description="Helical" evidence="1">
    <location>
        <begin position="411"/>
        <end position="430"/>
    </location>
</feature>
<sequence>METTGTSTAKLFNTGKACFVAILLFCMLQLCPFRLMWQVGGDDLSYLSHAFTIALDFDLDYSNEPATSTSGNGKLASHPLGPGVMAAPFVALFSIVDRATGNPVIANHALYSGSWSYFGFLFSSVFYYLSGIALYYRSMLSVRVVPAATAFLLLTSSGAAYFAMNRFTLGHSFEFFLFAVVFWGTIRVWSAGRAPVPSVCAALAIIFCLFVRPANINVLILPLLLLGGLTSAGSWGGWRRLSDSLWPLYLSTALFAVPFALFNHYLYGVFYPNMTVLYKSTAAFSRYGIDPANTGKTVLVLSGQVLASLVHLPNLLFGSEHGLLYSTPLSLLGTVLLLVTLLRCTLPTAPKVLMIVLVLGYVALPLAIVLLWKTTAGSYGYRYLFPIFPVGVMGYLLWFSGVRAFTPFALWLNRILVVLCLFSVLSQVFFSMTQKLEVREGINGFGINYKASANGYDLALAGELLNPRAWLLMLAKKTPGFVAFNAVQYLGVDPEGMAGKGGVGADYRRALDRMKAFQHGSLVFSPGAYLLQISVLLAYIAWFALCYCRTRPLESD</sequence>
<organism evidence="2 3">
    <name type="scientific">Geomonas diazotrophica</name>
    <dbReference type="NCBI Taxonomy" id="2843197"/>
    <lineage>
        <taxon>Bacteria</taxon>
        <taxon>Pseudomonadati</taxon>
        <taxon>Thermodesulfobacteriota</taxon>
        <taxon>Desulfuromonadia</taxon>
        <taxon>Geobacterales</taxon>
        <taxon>Geobacteraceae</taxon>
        <taxon>Geomonas</taxon>
    </lineage>
</organism>
<dbReference type="Proteomes" id="UP000683493">
    <property type="component" value="Chromosome"/>
</dbReference>
<feature type="transmembrane region" description="Helical" evidence="1">
    <location>
        <begin position="384"/>
        <end position="405"/>
    </location>
</feature>
<feature type="transmembrane region" description="Helical" evidence="1">
    <location>
        <begin position="219"/>
        <end position="238"/>
    </location>
</feature>
<keyword evidence="1" id="KW-1133">Transmembrane helix</keyword>
<feature type="transmembrane region" description="Helical" evidence="1">
    <location>
        <begin position="115"/>
        <end position="136"/>
    </location>
</feature>
<evidence type="ECO:0000313" key="3">
    <source>
        <dbReference type="Proteomes" id="UP000683493"/>
    </source>
</evidence>
<name>A0ABX8JH22_9BACT</name>
<reference evidence="2 3" key="1">
    <citation type="submission" date="2021-06" db="EMBL/GenBank/DDBJ databases">
        <title>Gemonas diversity in paddy soil.</title>
        <authorList>
            <person name="Liu G."/>
        </authorList>
    </citation>
    <scope>NUCLEOTIDE SEQUENCE [LARGE SCALE GENOMIC DNA]</scope>
    <source>
        <strain evidence="2 3">RG29</strain>
    </source>
</reference>
<feature type="transmembrane region" description="Helical" evidence="1">
    <location>
        <begin position="329"/>
        <end position="346"/>
    </location>
</feature>
<gene>
    <name evidence="2" type="ORF">KP005_11185</name>
</gene>